<evidence type="ECO:0000313" key="3">
    <source>
        <dbReference type="Proteomes" id="UP000692954"/>
    </source>
</evidence>
<proteinExistence type="predicted"/>
<feature type="coiled-coil region" evidence="1">
    <location>
        <begin position="28"/>
        <end position="55"/>
    </location>
</feature>
<organism evidence="2 3">
    <name type="scientific">Paramecium sonneborni</name>
    <dbReference type="NCBI Taxonomy" id="65129"/>
    <lineage>
        <taxon>Eukaryota</taxon>
        <taxon>Sar</taxon>
        <taxon>Alveolata</taxon>
        <taxon>Ciliophora</taxon>
        <taxon>Intramacronucleata</taxon>
        <taxon>Oligohymenophorea</taxon>
        <taxon>Peniculida</taxon>
        <taxon>Parameciidae</taxon>
        <taxon>Paramecium</taxon>
    </lineage>
</organism>
<sequence length="84" mass="10180">MMQNNDKLLFRLQVHISIEYIRFSVERKVQLEIQIQEQKDTIKDALSQIEFYTLNSKIIKNNLFINKYVLLTNYKSIKNKLCKR</sequence>
<protein>
    <submittedName>
        <fullName evidence="2">Uncharacterized protein</fullName>
    </submittedName>
</protein>
<keyword evidence="3" id="KW-1185">Reference proteome</keyword>
<accession>A0A8S1NNX5</accession>
<dbReference type="Proteomes" id="UP000692954">
    <property type="component" value="Unassembled WGS sequence"/>
</dbReference>
<dbReference type="EMBL" id="CAJJDN010000060">
    <property type="protein sequence ID" value="CAD8093059.1"/>
    <property type="molecule type" value="Genomic_DNA"/>
</dbReference>
<reference evidence="2" key="1">
    <citation type="submission" date="2021-01" db="EMBL/GenBank/DDBJ databases">
        <authorList>
            <consortium name="Genoscope - CEA"/>
            <person name="William W."/>
        </authorList>
    </citation>
    <scope>NUCLEOTIDE SEQUENCE</scope>
</reference>
<dbReference type="AlphaFoldDB" id="A0A8S1NNX5"/>
<name>A0A8S1NNX5_9CILI</name>
<evidence type="ECO:0000313" key="2">
    <source>
        <dbReference type="EMBL" id="CAD8093059.1"/>
    </source>
</evidence>
<gene>
    <name evidence="2" type="ORF">PSON_ATCC_30995.1.T0600074</name>
</gene>
<keyword evidence="1" id="KW-0175">Coiled coil</keyword>
<comment type="caution">
    <text evidence="2">The sequence shown here is derived from an EMBL/GenBank/DDBJ whole genome shotgun (WGS) entry which is preliminary data.</text>
</comment>
<evidence type="ECO:0000256" key="1">
    <source>
        <dbReference type="SAM" id="Coils"/>
    </source>
</evidence>